<dbReference type="EMBL" id="LR746496">
    <property type="protein sequence ID" value="CAA7601319.1"/>
    <property type="molecule type" value="Genomic_DNA"/>
</dbReference>
<feature type="domain" description="Transposase IS4-like" evidence="1">
    <location>
        <begin position="302"/>
        <end position="447"/>
    </location>
</feature>
<sequence>MLRLRNEQLTIWDSILPKEVLELSPELKTVDRLLDDERFMEPFLSHWNIRIGRPTVPVETYLRLMFLKFCYGFGYETLVSEVSDSIKWRRFCRVDLDALVPHSTTLIKLSQKYGDKIIEDLNKKLVTKASQEQMTRNRRLRTDTTVTESNVHYPTDAHLLADAVKTITRQANRLCDQVSGTVPKMRNRFRSTKKRILEIGKTLKRRSHEAVQEVRNITDKLVDKAIETISDAHRIMDKVEETWGEQISPALKNTIEKLDKLIHTTDKIVNQTLQVNSGKTHIPQRVISLYDPDARPIQKGKLKSPTEFGYKTEITENEDRLVTDYKIHIGNPSDESLLLGTVRRHIENTGRIPYAVATDRGYSSGKNEAALTELGIKRISIPKKGKKTQKRQTHERQRWFRRLQAWRAGGEGTISILKRKYGLGRSLLRGHRGVSIWVGFGILTYNLRRLAAMN</sequence>
<feature type="domain" description="Transposase InsH N-terminal" evidence="2">
    <location>
        <begin position="26"/>
        <end position="109"/>
    </location>
</feature>
<dbReference type="Pfam" id="PF05598">
    <property type="entry name" value="DUF772"/>
    <property type="match status" value="1"/>
</dbReference>
<dbReference type="InterPro" id="IPR008490">
    <property type="entry name" value="Transposase_InsH_N"/>
</dbReference>
<dbReference type="InterPro" id="IPR002559">
    <property type="entry name" value="Transposase_11"/>
</dbReference>
<accession>A0A8S0W7Z7</accession>
<organism evidence="3">
    <name type="scientific">Acididesulfobacillus acetoxydans</name>
    <dbReference type="NCBI Taxonomy" id="1561005"/>
    <lineage>
        <taxon>Bacteria</taxon>
        <taxon>Bacillati</taxon>
        <taxon>Bacillota</taxon>
        <taxon>Clostridia</taxon>
        <taxon>Eubacteriales</taxon>
        <taxon>Peptococcaceae</taxon>
        <taxon>Acididesulfobacillus</taxon>
    </lineage>
</organism>
<dbReference type="GO" id="GO:0006313">
    <property type="term" value="P:DNA transposition"/>
    <property type="evidence" value="ECO:0007669"/>
    <property type="project" value="InterPro"/>
</dbReference>
<dbReference type="AlphaFoldDB" id="A0A8S0W7Z7"/>
<dbReference type="GO" id="GO:0004803">
    <property type="term" value="F:transposase activity"/>
    <property type="evidence" value="ECO:0007669"/>
    <property type="project" value="InterPro"/>
</dbReference>
<proteinExistence type="predicted"/>
<dbReference type="PANTHER" id="PTHR33803">
    <property type="entry name" value="IS1478 TRANSPOSASE"/>
    <property type="match status" value="1"/>
</dbReference>
<dbReference type="Pfam" id="PF01609">
    <property type="entry name" value="DDE_Tnp_1"/>
    <property type="match status" value="1"/>
</dbReference>
<gene>
    <name evidence="3" type="ORF">DEACI_1985</name>
</gene>
<evidence type="ECO:0000259" key="2">
    <source>
        <dbReference type="Pfam" id="PF05598"/>
    </source>
</evidence>
<protein>
    <submittedName>
        <fullName evidence="3">Transposase, IS4-like</fullName>
    </submittedName>
</protein>
<dbReference type="RefSeq" id="WP_240984869.1">
    <property type="nucleotide sequence ID" value="NZ_LR746496.1"/>
</dbReference>
<dbReference type="Proteomes" id="UP000836597">
    <property type="component" value="Chromosome"/>
</dbReference>
<name>A0A8S0W7Z7_9FIRM</name>
<evidence type="ECO:0000259" key="1">
    <source>
        <dbReference type="Pfam" id="PF01609"/>
    </source>
</evidence>
<dbReference type="NCBIfam" id="NF033593">
    <property type="entry name" value="transpos_ISNCY_1"/>
    <property type="match status" value="1"/>
</dbReference>
<reference evidence="3" key="1">
    <citation type="submission" date="2020-01" db="EMBL/GenBank/DDBJ databases">
        <authorList>
            <person name="Hornung B."/>
        </authorList>
    </citation>
    <scope>NUCLEOTIDE SEQUENCE</scope>
    <source>
        <strain evidence="3">PacBioINE</strain>
    </source>
</reference>
<dbReference type="KEGG" id="aacx:DEACI_1985"/>
<dbReference type="GO" id="GO:0003677">
    <property type="term" value="F:DNA binding"/>
    <property type="evidence" value="ECO:0007669"/>
    <property type="project" value="InterPro"/>
</dbReference>
<evidence type="ECO:0000313" key="3">
    <source>
        <dbReference type="EMBL" id="CAA7601319.1"/>
    </source>
</evidence>
<dbReference type="PANTHER" id="PTHR33803:SF3">
    <property type="entry name" value="BLL1974 PROTEIN"/>
    <property type="match status" value="1"/>
</dbReference>